<gene>
    <name evidence="11" type="ORF">SAMN05421842_10479</name>
</gene>
<dbReference type="SUPFAM" id="SSF51306">
    <property type="entry name" value="LexA/Signal peptidase"/>
    <property type="match status" value="1"/>
</dbReference>
<evidence type="ECO:0000259" key="10">
    <source>
        <dbReference type="PROSITE" id="PS51198"/>
    </source>
</evidence>
<dbReference type="InterPro" id="IPR027417">
    <property type="entry name" value="P-loop_NTPase"/>
</dbReference>
<evidence type="ECO:0000256" key="3">
    <source>
        <dbReference type="ARBA" id="ARBA00022806"/>
    </source>
</evidence>
<dbReference type="Gene3D" id="2.10.109.10">
    <property type="entry name" value="Umud Fragment, subunit A"/>
    <property type="match status" value="1"/>
</dbReference>
<dbReference type="Pfam" id="PF00717">
    <property type="entry name" value="Peptidase_S24"/>
    <property type="match status" value="1"/>
</dbReference>
<dbReference type="InterPro" id="IPR014017">
    <property type="entry name" value="DNA_helicase_UvrD-like_C"/>
</dbReference>
<dbReference type="Proteomes" id="UP000199263">
    <property type="component" value="Unassembled WGS sequence"/>
</dbReference>
<dbReference type="CDD" id="cd06529">
    <property type="entry name" value="S24_LexA-like"/>
    <property type="match status" value="1"/>
</dbReference>
<accession>A0A1I1JKX2</accession>
<dbReference type="Gene3D" id="3.40.50.300">
    <property type="entry name" value="P-loop containing nucleotide triphosphate hydrolases"/>
    <property type="match status" value="3"/>
</dbReference>
<evidence type="ECO:0000256" key="7">
    <source>
        <dbReference type="ARBA" id="ARBA00034808"/>
    </source>
</evidence>
<dbReference type="InterPro" id="IPR000212">
    <property type="entry name" value="DNA_helicase_UvrD/REP"/>
</dbReference>
<dbReference type="InterPro" id="IPR029464">
    <property type="entry name" value="HSDR_N"/>
</dbReference>
<evidence type="ECO:0000256" key="2">
    <source>
        <dbReference type="ARBA" id="ARBA00022801"/>
    </source>
</evidence>
<keyword evidence="2 9" id="KW-0378">Hydrolase</keyword>
<dbReference type="GO" id="GO:0005524">
    <property type="term" value="F:ATP binding"/>
    <property type="evidence" value="ECO:0007669"/>
    <property type="project" value="UniProtKB-UniRule"/>
</dbReference>
<dbReference type="InterPro" id="IPR014016">
    <property type="entry name" value="UvrD-like_ATP-bd"/>
</dbReference>
<dbReference type="PROSITE" id="PS51198">
    <property type="entry name" value="UVRD_HELICASE_ATP_BIND"/>
    <property type="match status" value="1"/>
</dbReference>
<name>A0A1I1JKX2_9CLOT</name>
<dbReference type="GO" id="GO:0003677">
    <property type="term" value="F:DNA binding"/>
    <property type="evidence" value="ECO:0007669"/>
    <property type="project" value="InterPro"/>
</dbReference>
<dbReference type="EMBL" id="FOMG01000004">
    <property type="protein sequence ID" value="SFC49249.1"/>
    <property type="molecule type" value="Genomic_DNA"/>
</dbReference>
<dbReference type="GO" id="GO:0043138">
    <property type="term" value="F:3'-5' DNA helicase activity"/>
    <property type="evidence" value="ECO:0007669"/>
    <property type="project" value="UniProtKB-EC"/>
</dbReference>
<dbReference type="OrthoDB" id="9787585at2"/>
<dbReference type="Pfam" id="PF13361">
    <property type="entry name" value="UvrD_C"/>
    <property type="match status" value="2"/>
</dbReference>
<organism evidence="11 12">
    <name type="scientific">Clostridium uliginosum</name>
    <dbReference type="NCBI Taxonomy" id="119641"/>
    <lineage>
        <taxon>Bacteria</taxon>
        <taxon>Bacillati</taxon>
        <taxon>Bacillota</taxon>
        <taxon>Clostridia</taxon>
        <taxon>Eubacteriales</taxon>
        <taxon>Clostridiaceae</taxon>
        <taxon>Clostridium</taxon>
    </lineage>
</organism>
<keyword evidence="12" id="KW-1185">Reference proteome</keyword>
<dbReference type="EC" id="5.6.2.4" evidence="7"/>
<evidence type="ECO:0000256" key="4">
    <source>
        <dbReference type="ARBA" id="ARBA00022840"/>
    </source>
</evidence>
<feature type="binding site" evidence="9">
    <location>
        <begin position="23"/>
        <end position="30"/>
    </location>
    <ligand>
        <name>ATP</name>
        <dbReference type="ChEBI" id="CHEBI:30616"/>
    </ligand>
</feature>
<comment type="catalytic activity">
    <reaction evidence="6">
        <text>Couples ATP hydrolysis with the unwinding of duplex DNA by translocating in the 3'-5' direction.</text>
        <dbReference type="EC" id="5.6.2.4"/>
    </reaction>
</comment>
<dbReference type="InterPro" id="IPR015927">
    <property type="entry name" value="Peptidase_S24_S26A/B/C"/>
</dbReference>
<dbReference type="InterPro" id="IPR039418">
    <property type="entry name" value="LexA-like"/>
</dbReference>
<protein>
    <recommendedName>
        <fullName evidence="7">DNA 3'-5' helicase</fullName>
        <ecNumber evidence="7">5.6.2.4</ecNumber>
    </recommendedName>
</protein>
<dbReference type="Pfam" id="PF13588">
    <property type="entry name" value="HSDR_N_2"/>
    <property type="match status" value="1"/>
</dbReference>
<feature type="domain" description="UvrD-like helicase ATP-binding" evidence="10">
    <location>
        <begin position="2"/>
        <end position="312"/>
    </location>
</feature>
<dbReference type="STRING" id="119641.SAMN05421842_10479"/>
<dbReference type="GO" id="GO:0000725">
    <property type="term" value="P:recombinational repair"/>
    <property type="evidence" value="ECO:0007669"/>
    <property type="project" value="TreeGrafter"/>
</dbReference>
<evidence type="ECO:0000256" key="6">
    <source>
        <dbReference type="ARBA" id="ARBA00034617"/>
    </source>
</evidence>
<dbReference type="PANTHER" id="PTHR11070:SF45">
    <property type="entry name" value="DNA 3'-5' HELICASE"/>
    <property type="match status" value="1"/>
</dbReference>
<dbReference type="PANTHER" id="PTHR11070">
    <property type="entry name" value="UVRD / RECB / PCRA DNA HELICASE FAMILY MEMBER"/>
    <property type="match status" value="1"/>
</dbReference>
<dbReference type="Pfam" id="PF00580">
    <property type="entry name" value="UvrD-helicase"/>
    <property type="match status" value="1"/>
</dbReference>
<evidence type="ECO:0000313" key="11">
    <source>
        <dbReference type="EMBL" id="SFC49249.1"/>
    </source>
</evidence>
<dbReference type="AlphaFoldDB" id="A0A1I1JKX2"/>
<keyword evidence="4 9" id="KW-0067">ATP-binding</keyword>
<dbReference type="GO" id="GO:0016787">
    <property type="term" value="F:hydrolase activity"/>
    <property type="evidence" value="ECO:0007669"/>
    <property type="project" value="UniProtKB-UniRule"/>
</dbReference>
<evidence type="ECO:0000256" key="9">
    <source>
        <dbReference type="PROSITE-ProRule" id="PRU00560"/>
    </source>
</evidence>
<dbReference type="RefSeq" id="WP_090089091.1">
    <property type="nucleotide sequence ID" value="NZ_FOMG01000004.1"/>
</dbReference>
<evidence type="ECO:0000256" key="8">
    <source>
        <dbReference type="ARBA" id="ARBA00048988"/>
    </source>
</evidence>
<keyword evidence="1 9" id="KW-0547">Nucleotide-binding</keyword>
<reference evidence="11 12" key="1">
    <citation type="submission" date="2016-10" db="EMBL/GenBank/DDBJ databases">
        <authorList>
            <person name="de Groot N.N."/>
        </authorList>
    </citation>
    <scope>NUCLEOTIDE SEQUENCE [LARGE SCALE GENOMIC DNA]</scope>
    <source>
        <strain evidence="11 12">DSM 12992</strain>
    </source>
</reference>
<evidence type="ECO:0000313" key="12">
    <source>
        <dbReference type="Proteomes" id="UP000199263"/>
    </source>
</evidence>
<comment type="catalytic activity">
    <reaction evidence="8">
        <text>ATP + H2O = ADP + phosphate + H(+)</text>
        <dbReference type="Rhea" id="RHEA:13065"/>
        <dbReference type="ChEBI" id="CHEBI:15377"/>
        <dbReference type="ChEBI" id="CHEBI:15378"/>
        <dbReference type="ChEBI" id="CHEBI:30616"/>
        <dbReference type="ChEBI" id="CHEBI:43474"/>
        <dbReference type="ChEBI" id="CHEBI:456216"/>
        <dbReference type="EC" id="5.6.2.4"/>
    </reaction>
</comment>
<sequence length="813" mass="93421">MQLNVEQKRIIESKPNGHSLIKGVAGSGKTTVAVNKIPLLLRHYCTSKDDRVLMATYNKSLQKYVSFIYDSVKDEINTQTNLFDEDNSDKLYIKTIDSIMFSYFSQYKKQNNIKVELASSKECQNELIDAINFVSNRYENVKIINSKYLQFIKEEIMWIKACNYMEIQEYQCVDRIGRVSKVNNDGPQKLRKNSEQRNSIFEVLIKYDSNLKKINKLDFQDMALLALVQARKYPIKKYTHILIDESQDLTRVQLEFLKALYNEKTYSSITFISDVAQSIYPQAWLVKKRSFTSLGYDMTGKSNSLSKNYRTTTQIAQAAFSLINSDEDLIQDDNFVKPNLIDKQGEYPIYINFKNTKEEGSYIANLITKNLMKGYELKDIVIIARLRNQLKEFKECLEKHNIHCSIFDNSNEFDFAKECVKLVTMHSIKGLEFKVVIIAGLNSRVMPLCPVKNEEEDMDMLESRERKLLYVGMTRATEKLFITSNGTPSKLIKDIDYRYLRIKLNCDMRRISSISIEDYLFKEDITDIYCGEEKIRQWILREIKEVYKYPLNLVAIEQKVNIGSQIKFADIAIDIFRNKVKGPYILIETKAWGSGIGGALSQLKSYMANTPSTQYGIATDGNELVIINRDLEEIDDIPKYDSSMIPLTLETIEYIDFKRNVSHKFIKDSSSIGEIYIEENGAETKVENVRAVPVFNEIAAGTPILINDSLQGKYYLPTEWVGNSNDVFILKIKGDSMINKNIDDRDYVVINKQNAANIGDIVAVDIEGNSTLKTYKSMGGKILLMPENDNYEPIMLEEDQFSIIGVAIGLIKN</sequence>
<dbReference type="CDD" id="cd18807">
    <property type="entry name" value="SF1_C_UvrD"/>
    <property type="match status" value="1"/>
</dbReference>
<evidence type="ECO:0000256" key="1">
    <source>
        <dbReference type="ARBA" id="ARBA00022741"/>
    </source>
</evidence>
<keyword evidence="3 9" id="KW-0347">Helicase</keyword>
<dbReference type="InterPro" id="IPR036286">
    <property type="entry name" value="LexA/Signal_pep-like_sf"/>
</dbReference>
<dbReference type="SUPFAM" id="SSF52540">
    <property type="entry name" value="P-loop containing nucleoside triphosphate hydrolases"/>
    <property type="match status" value="1"/>
</dbReference>
<keyword evidence="5" id="KW-0413">Isomerase</keyword>
<proteinExistence type="predicted"/>
<evidence type="ECO:0000256" key="5">
    <source>
        <dbReference type="ARBA" id="ARBA00023235"/>
    </source>
</evidence>